<sequence>MRPDDIGAVVVSNMNHLLCGCRKFGNCLSKRLTSGFGINPLSRIAEHSDIKHILDAECFKFLLLGFLSAIRDEPYLVMSTSVIESVFRRRAKTHIGFINDIRRDLTQLSEHCCIHIWTGR</sequence>
<organism evidence="1 2">
    <name type="scientific">Halolamina pelagica</name>
    <dbReference type="NCBI Taxonomy" id="699431"/>
    <lineage>
        <taxon>Archaea</taxon>
        <taxon>Methanobacteriati</taxon>
        <taxon>Methanobacteriota</taxon>
        <taxon>Stenosarchaea group</taxon>
        <taxon>Halobacteria</taxon>
        <taxon>Halobacteriales</taxon>
        <taxon>Haloferacaceae</taxon>
    </lineage>
</organism>
<protein>
    <submittedName>
        <fullName evidence="1">Uncharacterized protein</fullName>
    </submittedName>
</protein>
<proteinExistence type="predicted"/>
<evidence type="ECO:0000313" key="2">
    <source>
        <dbReference type="Proteomes" id="UP000050535"/>
    </source>
</evidence>
<dbReference type="AlphaFoldDB" id="A0A0P7GX12"/>
<comment type="caution">
    <text evidence="1">The sequence shown here is derived from an EMBL/GenBank/DDBJ whole genome shotgun (WGS) entry which is preliminary data.</text>
</comment>
<accession>A0A0P7GX12</accession>
<dbReference type="EMBL" id="LGUC01000001">
    <property type="protein sequence ID" value="KPN30068.1"/>
    <property type="molecule type" value="Genomic_DNA"/>
</dbReference>
<keyword evidence="2" id="KW-1185">Reference proteome</keyword>
<gene>
    <name evidence="1" type="ORF">SY89_00790</name>
</gene>
<dbReference type="Proteomes" id="UP000050535">
    <property type="component" value="Unassembled WGS sequence"/>
</dbReference>
<reference evidence="2" key="1">
    <citation type="submission" date="2013-11" db="EMBL/GenBank/DDBJ databases">
        <authorList>
            <person name="Hoang H.T."/>
            <person name="Killian M.L."/>
            <person name="Madson D.M."/>
            <person name="Arruda P.H.E."/>
            <person name="Sun D."/>
            <person name="Schwartz K.J."/>
            <person name="Yoon K."/>
        </authorList>
    </citation>
    <scope>NUCLEOTIDE SEQUENCE [LARGE SCALE GENOMIC DNA]</scope>
    <source>
        <strain evidence="2">CDK2</strain>
    </source>
</reference>
<dbReference type="PROSITE" id="PS51257">
    <property type="entry name" value="PROKAR_LIPOPROTEIN"/>
    <property type="match status" value="1"/>
</dbReference>
<evidence type="ECO:0000313" key="1">
    <source>
        <dbReference type="EMBL" id="KPN30068.1"/>
    </source>
</evidence>
<name>A0A0P7GX12_9EURY</name>